<comment type="caution">
    <text evidence="9">The sequence shown here is derived from an EMBL/GenBank/DDBJ whole genome shotgun (WGS) entry which is preliminary data.</text>
</comment>
<evidence type="ECO:0000256" key="7">
    <source>
        <dbReference type="SAM" id="Phobius"/>
    </source>
</evidence>
<dbReference type="InterPro" id="IPR004869">
    <property type="entry name" value="MMPL_dom"/>
</dbReference>
<feature type="domain" description="SSD" evidence="8">
    <location>
        <begin position="179"/>
        <end position="311"/>
    </location>
</feature>
<feature type="transmembrane region" description="Helical" evidence="7">
    <location>
        <begin position="578"/>
        <end position="605"/>
    </location>
</feature>
<feature type="transmembrane region" description="Helical" evidence="7">
    <location>
        <begin position="489"/>
        <end position="506"/>
    </location>
</feature>
<feature type="transmembrane region" description="Helical" evidence="7">
    <location>
        <begin position="214"/>
        <end position="236"/>
    </location>
</feature>
<evidence type="ECO:0000256" key="4">
    <source>
        <dbReference type="ARBA" id="ARBA00022692"/>
    </source>
</evidence>
<reference evidence="10" key="1">
    <citation type="journal article" date="2019" name="Int. J. Syst. Evol. Microbiol.">
        <title>The Global Catalogue of Microorganisms (GCM) 10K type strain sequencing project: providing services to taxonomists for standard genome sequencing and annotation.</title>
        <authorList>
            <consortium name="The Broad Institute Genomics Platform"/>
            <consortium name="The Broad Institute Genome Sequencing Center for Infectious Disease"/>
            <person name="Wu L."/>
            <person name="Ma J."/>
        </authorList>
    </citation>
    <scope>NUCLEOTIDE SEQUENCE [LARGE SCALE GENOMIC DNA]</scope>
    <source>
        <strain evidence="10">JCM 10425</strain>
    </source>
</reference>
<feature type="transmembrane region" description="Helical" evidence="7">
    <location>
        <begin position="544"/>
        <end position="566"/>
    </location>
</feature>
<keyword evidence="10" id="KW-1185">Reference proteome</keyword>
<dbReference type="Pfam" id="PF03176">
    <property type="entry name" value="MMPL"/>
    <property type="match status" value="2"/>
</dbReference>
<protein>
    <submittedName>
        <fullName evidence="9">MMPL family transporter</fullName>
    </submittedName>
</protein>
<evidence type="ECO:0000256" key="2">
    <source>
        <dbReference type="ARBA" id="ARBA00010157"/>
    </source>
</evidence>
<feature type="transmembrane region" description="Helical" evidence="7">
    <location>
        <begin position="611"/>
        <end position="636"/>
    </location>
</feature>
<keyword evidence="3" id="KW-1003">Cell membrane</keyword>
<organism evidence="9 10">
    <name type="scientific">Cryptosporangium japonicum</name>
    <dbReference type="NCBI Taxonomy" id="80872"/>
    <lineage>
        <taxon>Bacteria</taxon>
        <taxon>Bacillati</taxon>
        <taxon>Actinomycetota</taxon>
        <taxon>Actinomycetes</taxon>
        <taxon>Cryptosporangiales</taxon>
        <taxon>Cryptosporangiaceae</taxon>
        <taxon>Cryptosporangium</taxon>
    </lineage>
</organism>
<dbReference type="InterPro" id="IPR000731">
    <property type="entry name" value="SSD"/>
</dbReference>
<dbReference type="SUPFAM" id="SSF82866">
    <property type="entry name" value="Multidrug efflux transporter AcrB transmembrane domain"/>
    <property type="match status" value="2"/>
</dbReference>
<feature type="transmembrane region" description="Helical" evidence="7">
    <location>
        <begin position="257"/>
        <end position="278"/>
    </location>
</feature>
<evidence type="ECO:0000256" key="1">
    <source>
        <dbReference type="ARBA" id="ARBA00004651"/>
    </source>
</evidence>
<dbReference type="PROSITE" id="PS50156">
    <property type="entry name" value="SSD"/>
    <property type="match status" value="2"/>
</dbReference>
<feature type="transmembrane region" description="Helical" evidence="7">
    <location>
        <begin position="290"/>
        <end position="317"/>
    </location>
</feature>
<dbReference type="EMBL" id="BAAAGX010000029">
    <property type="protein sequence ID" value="GAA0271069.1"/>
    <property type="molecule type" value="Genomic_DNA"/>
</dbReference>
<evidence type="ECO:0000256" key="5">
    <source>
        <dbReference type="ARBA" id="ARBA00022989"/>
    </source>
</evidence>
<dbReference type="PANTHER" id="PTHR33406">
    <property type="entry name" value="MEMBRANE PROTEIN MJ1562-RELATED"/>
    <property type="match status" value="1"/>
</dbReference>
<evidence type="ECO:0000256" key="6">
    <source>
        <dbReference type="ARBA" id="ARBA00023136"/>
    </source>
</evidence>
<proteinExistence type="inferred from homology"/>
<sequence length="649" mass="67591">MVLFWLVLAGVAAPLAISLTSVQDNDSLTSAPHSSEAYRAQQRVEQAFPDADALVAVAVYTRDGGITDADRAAVEADRTSFARYAIDGVPPAVPSEDGEALLLSFPLRGDPDTQSAATSDIRDALDTGEPAGLETALTGSAGASGDVFDAFEGMDVLLVLVTAAVVAVLLLVTYRSPVLWLIPLLTVGVASQVASAVVYLLAKNAGLSVDLQAQNVLTILVFGAGTDYALLLISRYREELRRHENRHRAMANALRRSFPAIAASAATVSLALLCLLFADLNSTRALGPVAAIGIAAAFVAMTTLLPALLVVCGRWLFWPFVPRVGDTTGDSRGWSAVARFVGRRPGRVWGSTAVILAGLALGATTLSLGIPADETFTGEVGSVTGQRLVAQHYAAGTSAPADVVVDAGRADEVVAAARGVDGVTAVGAPRVSGDTAVIPATLTDPPDSQAAEDTIDRLRAAVDGTGALVGGQTAGQLDTERATDRDHRLLVPLILGVVFVILVVLLRALVAPLLLILSVVLSYAAALGAAAGVLHLLGYPRLEYSIVLTTFLFLVALGVDYTIFLMTRAREERSVQRALVSTGTVITSAGVVLAATFAALCVLPLTPSLQLGVIVAVGVLIDTFVVRSLLVPALALHTGRRFWWPSRHA</sequence>
<feature type="transmembrane region" description="Helical" evidence="7">
    <location>
        <begin position="348"/>
        <end position="370"/>
    </location>
</feature>
<comment type="subcellular location">
    <subcellularLocation>
        <location evidence="1">Cell membrane</location>
        <topology evidence="1">Multi-pass membrane protein</topology>
    </subcellularLocation>
</comment>
<dbReference type="Gene3D" id="1.20.1640.10">
    <property type="entry name" value="Multidrug efflux transporter AcrB transmembrane domain"/>
    <property type="match status" value="2"/>
</dbReference>
<dbReference type="Proteomes" id="UP001500967">
    <property type="component" value="Unassembled WGS sequence"/>
</dbReference>
<feature type="transmembrane region" description="Helical" evidence="7">
    <location>
        <begin position="513"/>
        <end position="538"/>
    </location>
</feature>
<comment type="similarity">
    <text evidence="2">Belongs to the resistance-nodulation-cell division (RND) (TC 2.A.6) family. MmpL subfamily.</text>
</comment>
<dbReference type="InterPro" id="IPR050545">
    <property type="entry name" value="Mycobact_MmpL"/>
</dbReference>
<name>A0ABP3EN80_9ACTN</name>
<evidence type="ECO:0000259" key="8">
    <source>
        <dbReference type="PROSITE" id="PS50156"/>
    </source>
</evidence>
<accession>A0ABP3EN80</accession>
<keyword evidence="6 7" id="KW-0472">Membrane</keyword>
<keyword evidence="4 7" id="KW-0812">Transmembrane</keyword>
<gene>
    <name evidence="9" type="ORF">GCM10009539_67930</name>
</gene>
<dbReference type="PANTHER" id="PTHR33406:SF6">
    <property type="entry name" value="MEMBRANE PROTEIN YDGH-RELATED"/>
    <property type="match status" value="1"/>
</dbReference>
<keyword evidence="5 7" id="KW-1133">Transmembrane helix</keyword>
<evidence type="ECO:0000256" key="3">
    <source>
        <dbReference type="ARBA" id="ARBA00022475"/>
    </source>
</evidence>
<feature type="transmembrane region" description="Helical" evidence="7">
    <location>
        <begin position="181"/>
        <end position="202"/>
    </location>
</feature>
<feature type="domain" description="SSD" evidence="8">
    <location>
        <begin position="506"/>
        <end position="636"/>
    </location>
</feature>
<feature type="transmembrane region" description="Helical" evidence="7">
    <location>
        <begin position="156"/>
        <end position="174"/>
    </location>
</feature>
<evidence type="ECO:0000313" key="9">
    <source>
        <dbReference type="EMBL" id="GAA0271069.1"/>
    </source>
</evidence>
<evidence type="ECO:0000313" key="10">
    <source>
        <dbReference type="Proteomes" id="UP001500967"/>
    </source>
</evidence>